<accession>A0ABD0KMJ6</accession>
<dbReference type="EMBL" id="JACVVK020000154">
    <property type="protein sequence ID" value="KAK7488127.1"/>
    <property type="molecule type" value="Genomic_DNA"/>
</dbReference>
<dbReference type="Proteomes" id="UP001519460">
    <property type="component" value="Unassembled WGS sequence"/>
</dbReference>
<sequence length="116" mass="12385">MPLNAASVAPPPPSSREQDLSPVGQRVSDAELAVANEGVGKARSGLALESGGGFPSWRNSWCLRRAGVVRRCEHSTGPVSTGGDCEKIHAPVFKPLSPLFDTPDRRSRQTPVIELR</sequence>
<comment type="caution">
    <text evidence="2">The sequence shown here is derived from an EMBL/GenBank/DDBJ whole genome shotgun (WGS) entry which is preliminary data.</text>
</comment>
<feature type="non-terminal residue" evidence="2">
    <location>
        <position position="116"/>
    </location>
</feature>
<organism evidence="2 3">
    <name type="scientific">Batillaria attramentaria</name>
    <dbReference type="NCBI Taxonomy" id="370345"/>
    <lineage>
        <taxon>Eukaryota</taxon>
        <taxon>Metazoa</taxon>
        <taxon>Spiralia</taxon>
        <taxon>Lophotrochozoa</taxon>
        <taxon>Mollusca</taxon>
        <taxon>Gastropoda</taxon>
        <taxon>Caenogastropoda</taxon>
        <taxon>Sorbeoconcha</taxon>
        <taxon>Cerithioidea</taxon>
        <taxon>Batillariidae</taxon>
        <taxon>Batillaria</taxon>
    </lineage>
</organism>
<keyword evidence="3" id="KW-1185">Reference proteome</keyword>
<evidence type="ECO:0000313" key="3">
    <source>
        <dbReference type="Proteomes" id="UP001519460"/>
    </source>
</evidence>
<evidence type="ECO:0000313" key="2">
    <source>
        <dbReference type="EMBL" id="KAK7488127.1"/>
    </source>
</evidence>
<reference evidence="2 3" key="1">
    <citation type="journal article" date="2023" name="Sci. Data">
        <title>Genome assembly of the Korean intertidal mud-creeper Batillaria attramentaria.</title>
        <authorList>
            <person name="Patra A.K."/>
            <person name="Ho P.T."/>
            <person name="Jun S."/>
            <person name="Lee S.J."/>
            <person name="Kim Y."/>
            <person name="Won Y.J."/>
        </authorList>
    </citation>
    <scope>NUCLEOTIDE SEQUENCE [LARGE SCALE GENOMIC DNA]</scope>
    <source>
        <strain evidence="2">Wonlab-2016</strain>
    </source>
</reference>
<dbReference type="AlphaFoldDB" id="A0ABD0KMJ6"/>
<evidence type="ECO:0000256" key="1">
    <source>
        <dbReference type="SAM" id="MobiDB-lite"/>
    </source>
</evidence>
<feature type="region of interest" description="Disordered" evidence="1">
    <location>
        <begin position="1"/>
        <end position="24"/>
    </location>
</feature>
<protein>
    <submittedName>
        <fullName evidence="2">Uncharacterized protein</fullName>
    </submittedName>
</protein>
<proteinExistence type="predicted"/>
<feature type="region of interest" description="Disordered" evidence="1">
    <location>
        <begin position="96"/>
        <end position="116"/>
    </location>
</feature>
<name>A0ABD0KMJ6_9CAEN</name>
<gene>
    <name evidence="2" type="ORF">BaRGS_00020569</name>
</gene>